<dbReference type="Proteomes" id="UP000229730">
    <property type="component" value="Unassembled WGS sequence"/>
</dbReference>
<dbReference type="InterPro" id="IPR025263">
    <property type="entry name" value="YhdP_central"/>
</dbReference>
<dbReference type="AlphaFoldDB" id="A0A2G4YMQ8"/>
<keyword evidence="3" id="KW-1185">Reference proteome</keyword>
<dbReference type="Pfam" id="PF13116">
    <property type="entry name" value="YhdP"/>
    <property type="match status" value="1"/>
</dbReference>
<evidence type="ECO:0000259" key="1">
    <source>
        <dbReference type="Pfam" id="PF13116"/>
    </source>
</evidence>
<dbReference type="OrthoDB" id="7161641at2"/>
<accession>A0A2G4YMQ8</accession>
<dbReference type="RefSeq" id="WP_099474562.1">
    <property type="nucleotide sequence ID" value="NZ_CP041025.1"/>
</dbReference>
<name>A0A2G4YMQ8_9PROT</name>
<organism evidence="2 3">
    <name type="scientific">Paremcibacter congregatus</name>
    <dbReference type="NCBI Taxonomy" id="2043170"/>
    <lineage>
        <taxon>Bacteria</taxon>
        <taxon>Pseudomonadati</taxon>
        <taxon>Pseudomonadota</taxon>
        <taxon>Alphaproteobacteria</taxon>
        <taxon>Emcibacterales</taxon>
        <taxon>Emcibacteraceae</taxon>
        <taxon>Paremcibacter</taxon>
    </lineage>
</organism>
<protein>
    <recommendedName>
        <fullName evidence="1">YhdP central domain-containing protein</fullName>
    </recommendedName>
</protein>
<evidence type="ECO:0000313" key="3">
    <source>
        <dbReference type="Proteomes" id="UP000229730"/>
    </source>
</evidence>
<sequence>MKRYALPLKILLGFLAILALTIFLLAWRLSIGPIALDWVGVHLRTALASQQGETTFDFRDAVLIWRTEEAANPSRTSGLQIIFYEVEIRDKKTNFTLNIPEAAARFSGLAMVRGLMAPTDLEFSGLTIEYDLDPKIWQKTDNRPFMEKLEETLRRLQKSNNIVVKTAQRLLISPNPSDVTGYLKQVSLLDTTINLKDQLSGKIWQIPSADLGLRRTDQGFMINLFGDIALGEDNLMPLDMSLIYNNNQKRAVTTIDFSGLRPSALAGEVEALSGLSDLNIPANGTLQFSVDENFSIPVMAFHLALGQGHINPNNLYEKPLPISSAALKGYIQKSESSIVLEEFQLNLGETHIQGSGLLYGSLDTPGVAIKADIADLPFMDLKSYWPGEIGKGAYLWISQNVDAGIVPTGQLEAYITPEMWAEKELPPNAVTFAFDFQNITAHYLRPMPVLTNMSGQAKLNLHEFSLTAEDGKIDDLKVTKADLLFTEIHKKGQGTAYITVHMDGPLEEVLRVIDYKPLGYPSRYGIKPGSIKGASKATVKLEFPLIRKIKLTDVKFDVRAEVTELSIPRLTDNLRLSDGVMDLHVDGDTLTSVGAIRLNDIDFTATWQENFDKQAEYPSQYALAGIVEGAQWEQLHLPFDPYIEGPVTVEMALFGKGGAMQKGQGTFNLTNSRSIFVPLGWDKNVGEAGSASFDLTFNGLDDITLSNVSLQSPGLQAELGLDVVEGWITRFDIARLTMEKTDFALTMSWDAAEKFYDSKLSGAALDAIPLIEIITAPRTGAEQIVLPDFNLTAAIDNVQAKNDVTLKDVALTAQYRTQDFTHVTLSGTQGTQKKLSITIAPKEENRELTFASTDAGEALRGLGLFNIGVGGDMLLTADMVNHEHGVSLGGHAKVKDFKVIESPEFSKLLEEKKFQKAQEELKKSGLTFSNFDMEFRQYNGVMEISKGRASGPMLGMTIEGAVDQSYDELSIKGTIIPAYGINSLLGNIPLIGTILTGGKGQGIFAATYAIKGSLDKPEIKINPLAALAPGILRTIFSAIGGSKDKTMREKAEELEKVIPNTPPTDPK</sequence>
<evidence type="ECO:0000313" key="2">
    <source>
        <dbReference type="EMBL" id="PHZ83610.1"/>
    </source>
</evidence>
<dbReference type="InParanoid" id="A0A2G4YMQ8"/>
<comment type="caution">
    <text evidence="2">The sequence shown here is derived from an EMBL/GenBank/DDBJ whole genome shotgun (WGS) entry which is preliminary data.</text>
</comment>
<feature type="domain" description="YhdP central" evidence="1">
    <location>
        <begin position="300"/>
        <end position="697"/>
    </location>
</feature>
<dbReference type="EMBL" id="PDEM01000031">
    <property type="protein sequence ID" value="PHZ83610.1"/>
    <property type="molecule type" value="Genomic_DNA"/>
</dbReference>
<gene>
    <name evidence="2" type="ORF">CRD36_14600</name>
</gene>
<proteinExistence type="predicted"/>
<reference evidence="2 3" key="1">
    <citation type="submission" date="2017-10" db="EMBL/GenBank/DDBJ databases">
        <title>Frigbacter circumglobatus gen. nov. sp. nov., isolated from sediment cultured in situ.</title>
        <authorList>
            <person name="Zhao Z."/>
        </authorList>
    </citation>
    <scope>NUCLEOTIDE SEQUENCE [LARGE SCALE GENOMIC DNA]</scope>
    <source>
        <strain evidence="2 3">ZYL</strain>
    </source>
</reference>